<dbReference type="Proteomes" id="UP000525652">
    <property type="component" value="Unassembled WGS sequence"/>
</dbReference>
<dbReference type="InterPro" id="IPR050738">
    <property type="entry name" value="Sulfatase"/>
</dbReference>
<dbReference type="Pfam" id="PF00884">
    <property type="entry name" value="Sulfatase"/>
    <property type="match status" value="1"/>
</dbReference>
<dbReference type="InterPro" id="IPR000917">
    <property type="entry name" value="Sulfatase_N"/>
</dbReference>
<gene>
    <name evidence="3" type="ORF">H5P30_15590</name>
</gene>
<feature type="domain" description="Sulfatase N-terminal" evidence="2">
    <location>
        <begin position="5"/>
        <end position="380"/>
    </location>
</feature>
<keyword evidence="3" id="KW-0808">Transferase</keyword>
<organism evidence="3 4">
    <name type="scientific">Puniceicoccus vermicola</name>
    <dbReference type="NCBI Taxonomy" id="388746"/>
    <lineage>
        <taxon>Bacteria</taxon>
        <taxon>Pseudomonadati</taxon>
        <taxon>Verrucomicrobiota</taxon>
        <taxon>Opitutia</taxon>
        <taxon>Puniceicoccales</taxon>
        <taxon>Puniceicoccaceae</taxon>
        <taxon>Puniceicoccus</taxon>
    </lineage>
</organism>
<evidence type="ECO:0000313" key="3">
    <source>
        <dbReference type="EMBL" id="MBC2603204.1"/>
    </source>
</evidence>
<keyword evidence="4" id="KW-1185">Reference proteome</keyword>
<dbReference type="GO" id="GO:0004065">
    <property type="term" value="F:arylsulfatase activity"/>
    <property type="evidence" value="ECO:0007669"/>
    <property type="project" value="TreeGrafter"/>
</dbReference>
<keyword evidence="3" id="KW-0378">Hydrolase</keyword>
<dbReference type="SUPFAM" id="SSF53649">
    <property type="entry name" value="Alkaline phosphatase-like"/>
    <property type="match status" value="1"/>
</dbReference>
<dbReference type="AlphaFoldDB" id="A0A7X1B0H3"/>
<dbReference type="PANTHER" id="PTHR42693">
    <property type="entry name" value="ARYLSULFATASE FAMILY MEMBER"/>
    <property type="match status" value="1"/>
</dbReference>
<dbReference type="EMBL" id="JACHVA010000124">
    <property type="protein sequence ID" value="MBC2603204.1"/>
    <property type="molecule type" value="Genomic_DNA"/>
</dbReference>
<accession>A0A7X1B0H3</accession>
<dbReference type="GO" id="GO:0016740">
    <property type="term" value="F:transferase activity"/>
    <property type="evidence" value="ECO:0007669"/>
    <property type="project" value="UniProtKB-KW"/>
</dbReference>
<evidence type="ECO:0000259" key="2">
    <source>
        <dbReference type="Pfam" id="PF00884"/>
    </source>
</evidence>
<protein>
    <submittedName>
        <fullName evidence="3">Sulfatase-like hydrolase/transferase</fullName>
    </submittedName>
</protein>
<dbReference type="PANTHER" id="PTHR42693:SF33">
    <property type="entry name" value="ARYLSULFATASE"/>
    <property type="match status" value="1"/>
</dbReference>
<reference evidence="3 4" key="1">
    <citation type="submission" date="2020-07" db="EMBL/GenBank/DDBJ databases">
        <authorList>
            <person name="Feng X."/>
        </authorList>
    </citation>
    <scope>NUCLEOTIDE SEQUENCE [LARGE SCALE GENOMIC DNA]</scope>
    <source>
        <strain evidence="3 4">JCM14086</strain>
    </source>
</reference>
<evidence type="ECO:0000313" key="4">
    <source>
        <dbReference type="Proteomes" id="UP000525652"/>
    </source>
</evidence>
<sequence length="506" mass="56883">MPLPPNIILFMVDQLAAKWLSHVESTVGLPNVARLRSSGVSFNNAFTSNPVCCASRATIATGLSSRQHGVLENGYQLDPGLPTFMRTLQQAGWRTGAFGKLHFHPHFAGLRPDYREYGFDDCEVTEDMRGGAWLDWVASEHPSHLDAALATVWQPKVPEFASYGAEGRNLRARIESIRANFPWASAEFPDAHAGAYPLPFPEEISQTNWITAKALDFLGRADERPFLAQISYVQPHGPYCAPASDLCRIPEDIIPTPLEAEWLEDPHAPEYFARQRPVSGNWRHDRRCYFADLLHLDRQMGRVLDRLEDLQIRDHTCILFCSDHGDLLYDHGFKGKEERHYDACIRVPLIVSGPGFSTGQTRADLVQLEDICPTILELAGQQFPPPVTGPDYPGPNPVLPGISLLSTLRGTDLREAVYCESYNSIRSANPQDWARTIRTLSHRYTWYPGGGEQLFDLSRDPEEQHNLAGCARHAALKSKLKEMLLERIVLQDFPKPRHHLFALGVH</sequence>
<evidence type="ECO:0000256" key="1">
    <source>
        <dbReference type="ARBA" id="ARBA00008779"/>
    </source>
</evidence>
<dbReference type="RefSeq" id="WP_185693837.1">
    <property type="nucleotide sequence ID" value="NZ_JACHVA010000124.1"/>
</dbReference>
<dbReference type="Gene3D" id="3.40.720.10">
    <property type="entry name" value="Alkaline Phosphatase, subunit A"/>
    <property type="match status" value="1"/>
</dbReference>
<name>A0A7X1B0H3_9BACT</name>
<dbReference type="InterPro" id="IPR017850">
    <property type="entry name" value="Alkaline_phosphatase_core_sf"/>
</dbReference>
<comment type="caution">
    <text evidence="3">The sequence shown here is derived from an EMBL/GenBank/DDBJ whole genome shotgun (WGS) entry which is preliminary data.</text>
</comment>
<comment type="similarity">
    <text evidence="1">Belongs to the sulfatase family.</text>
</comment>
<proteinExistence type="inferred from homology"/>